<keyword evidence="1" id="KW-0472">Membrane</keyword>
<feature type="transmembrane region" description="Helical" evidence="1">
    <location>
        <begin position="81"/>
        <end position="105"/>
    </location>
</feature>
<dbReference type="PROSITE" id="PS50112">
    <property type="entry name" value="PAS"/>
    <property type="match status" value="1"/>
</dbReference>
<gene>
    <name evidence="4" type="ORF">GC097_18505</name>
</gene>
<dbReference type="InterPro" id="IPR000014">
    <property type="entry name" value="PAS"/>
</dbReference>
<dbReference type="PANTHER" id="PTHR35152">
    <property type="entry name" value="DOMAIN SIGNALLING PROTEIN, PUTATIVE (AFU_ORTHOLOGUE AFUA_5G11310)-RELATED"/>
    <property type="match status" value="1"/>
</dbReference>
<evidence type="ECO:0000256" key="1">
    <source>
        <dbReference type="PROSITE-ProRule" id="PRU00244"/>
    </source>
</evidence>
<dbReference type="CDD" id="cd00130">
    <property type="entry name" value="PAS"/>
    <property type="match status" value="1"/>
</dbReference>
<organism evidence="4 5">
    <name type="scientific">Paenibacillus planticolens</name>
    <dbReference type="NCBI Taxonomy" id="2654976"/>
    <lineage>
        <taxon>Bacteria</taxon>
        <taxon>Bacillati</taxon>
        <taxon>Bacillota</taxon>
        <taxon>Bacilli</taxon>
        <taxon>Bacillales</taxon>
        <taxon>Paenibacillaceae</taxon>
        <taxon>Paenibacillus</taxon>
    </lineage>
</organism>
<feature type="transmembrane region" description="Helical" evidence="1">
    <location>
        <begin position="12"/>
        <end position="35"/>
    </location>
</feature>
<evidence type="ECO:0000259" key="2">
    <source>
        <dbReference type="PROSITE" id="PS50112"/>
    </source>
</evidence>
<accession>A0ABX1ZPX8</accession>
<dbReference type="EMBL" id="WHNZ01000041">
    <property type="protein sequence ID" value="NOV02001.1"/>
    <property type="molecule type" value="Genomic_DNA"/>
</dbReference>
<keyword evidence="5" id="KW-1185">Reference proteome</keyword>
<sequence length="373" mass="40993">MDMHLADTHNYRLYLILLAFAIVLLASYTSLNLLRRVAAANARHQKLWIACSAITLGVGIWSMHFIAMLACPLPADITYDIFTVFTSMAVAVIGSLIGFFVTYFVKFQTPKFLLGGTFMGLTISGMHYIGVGALNLVEIRYLPIPFILSILLAILASILTLYLSASSRQSLVTSCLVISVSFIGMHDMGMLAAEMTFPAINTLATPQGAHLDVFVLAILVAFGTLIFLSICMICSLKIDQQLAEQSALKASLLDTSVDCMMMFNSRGWIIECNPAAAAAFGYTRKQALSLTMFDFLFPFDQNGEAAASLFQQLKRQDEALIGKRIEMTAYRSDRSEFPAEITITGFQFGGKQVFAVIIRDLTEQRRTITATAS</sequence>
<feature type="domain" description="PAS" evidence="2">
    <location>
        <begin position="245"/>
        <end position="316"/>
    </location>
</feature>
<feature type="transmembrane region" description="Helical" evidence="1">
    <location>
        <begin position="171"/>
        <end position="193"/>
    </location>
</feature>
<dbReference type="Proteomes" id="UP000618579">
    <property type="component" value="Unassembled WGS sequence"/>
</dbReference>
<feature type="transmembrane region" description="Helical" evidence="1">
    <location>
        <begin position="112"/>
        <end position="130"/>
    </location>
</feature>
<evidence type="ECO:0000259" key="3">
    <source>
        <dbReference type="PROSITE" id="PS50924"/>
    </source>
</evidence>
<dbReference type="InterPro" id="IPR005330">
    <property type="entry name" value="MHYT_dom"/>
</dbReference>
<dbReference type="SUPFAM" id="SSF55785">
    <property type="entry name" value="PYP-like sensor domain (PAS domain)"/>
    <property type="match status" value="1"/>
</dbReference>
<protein>
    <submittedName>
        <fullName evidence="4">PAS domain-containing protein</fullName>
    </submittedName>
</protein>
<dbReference type="Pfam" id="PF13426">
    <property type="entry name" value="PAS_9"/>
    <property type="match status" value="1"/>
</dbReference>
<dbReference type="NCBIfam" id="TIGR00229">
    <property type="entry name" value="sensory_box"/>
    <property type="match status" value="1"/>
</dbReference>
<reference evidence="4 5" key="1">
    <citation type="submission" date="2019-10" db="EMBL/GenBank/DDBJ databases">
        <title>Description of Paenibacillus pedi sp. nov.</title>
        <authorList>
            <person name="Carlier A."/>
            <person name="Qi S."/>
        </authorList>
    </citation>
    <scope>NUCLEOTIDE SEQUENCE [LARGE SCALE GENOMIC DNA]</scope>
    <source>
        <strain evidence="4 5">LMG 31457</strain>
    </source>
</reference>
<evidence type="ECO:0000313" key="5">
    <source>
        <dbReference type="Proteomes" id="UP000618579"/>
    </source>
</evidence>
<feature type="transmembrane region" description="Helical" evidence="1">
    <location>
        <begin position="47"/>
        <end position="69"/>
    </location>
</feature>
<dbReference type="InterPro" id="IPR035965">
    <property type="entry name" value="PAS-like_dom_sf"/>
</dbReference>
<comment type="caution">
    <text evidence="4">The sequence shown here is derived from an EMBL/GenBank/DDBJ whole genome shotgun (WGS) entry which is preliminary data.</text>
</comment>
<keyword evidence="1" id="KW-1133">Transmembrane helix</keyword>
<keyword evidence="1" id="KW-0812">Transmembrane</keyword>
<name>A0ABX1ZPX8_9BACL</name>
<feature type="domain" description="MHYT" evidence="3">
    <location>
        <begin position="11"/>
        <end position="196"/>
    </location>
</feature>
<dbReference type="PROSITE" id="PS50924">
    <property type="entry name" value="MHYT"/>
    <property type="match status" value="1"/>
</dbReference>
<dbReference type="Pfam" id="PF03707">
    <property type="entry name" value="MHYT"/>
    <property type="match status" value="2"/>
</dbReference>
<dbReference type="PANTHER" id="PTHR35152:SF1">
    <property type="entry name" value="DOMAIN SIGNALLING PROTEIN, PUTATIVE (AFU_ORTHOLOGUE AFUA_5G11310)-RELATED"/>
    <property type="match status" value="1"/>
</dbReference>
<dbReference type="SMART" id="SM00091">
    <property type="entry name" value="PAS"/>
    <property type="match status" value="1"/>
</dbReference>
<proteinExistence type="predicted"/>
<feature type="transmembrane region" description="Helical" evidence="1">
    <location>
        <begin position="213"/>
        <end position="236"/>
    </location>
</feature>
<dbReference type="Gene3D" id="3.30.450.20">
    <property type="entry name" value="PAS domain"/>
    <property type="match status" value="1"/>
</dbReference>
<evidence type="ECO:0000313" key="4">
    <source>
        <dbReference type="EMBL" id="NOV02001.1"/>
    </source>
</evidence>
<feature type="transmembrane region" description="Helical" evidence="1">
    <location>
        <begin position="142"/>
        <end position="164"/>
    </location>
</feature>